<accession>A0A391NLV1</accession>
<dbReference type="EMBL" id="BDIP01000200">
    <property type="protein sequence ID" value="GCA62130.1"/>
    <property type="molecule type" value="Genomic_DNA"/>
</dbReference>
<dbReference type="InterPro" id="IPR051346">
    <property type="entry name" value="OTU_Deubiquitinase"/>
</dbReference>
<evidence type="ECO:0000256" key="4">
    <source>
        <dbReference type="ARBA" id="ARBA00022786"/>
    </source>
</evidence>
<comment type="catalytic activity">
    <reaction evidence="1">
        <text>Thiol-dependent hydrolysis of ester, thioester, amide, peptide and isopeptide bonds formed by the C-terminal Gly of ubiquitin (a 76-residue protein attached to proteins as an intracellular targeting signal).</text>
        <dbReference type="EC" id="3.4.19.12"/>
    </reaction>
</comment>
<feature type="region of interest" description="Disordered" evidence="7">
    <location>
        <begin position="1"/>
        <end position="67"/>
    </location>
</feature>
<comment type="caution">
    <text evidence="10">The sequence shown here is derived from an EMBL/GenBank/DDBJ whole genome shotgun (WGS) entry which is preliminary data.</text>
</comment>
<evidence type="ECO:0000313" key="10">
    <source>
        <dbReference type="EMBL" id="GCA62130.1"/>
    </source>
</evidence>
<keyword evidence="3" id="KW-0645">Protease</keyword>
<gene>
    <name evidence="10" type="ORF">KIPB_001416</name>
</gene>
<evidence type="ECO:0000256" key="2">
    <source>
        <dbReference type="ARBA" id="ARBA00012759"/>
    </source>
</evidence>
<dbReference type="Proteomes" id="UP000265618">
    <property type="component" value="Unassembled WGS sequence"/>
</dbReference>
<keyword evidence="5" id="KW-0378">Hydrolase</keyword>
<organism evidence="10 11">
    <name type="scientific">Kipferlia bialata</name>
    <dbReference type="NCBI Taxonomy" id="797122"/>
    <lineage>
        <taxon>Eukaryota</taxon>
        <taxon>Metamonada</taxon>
        <taxon>Carpediemonas-like organisms</taxon>
        <taxon>Kipferlia</taxon>
    </lineage>
</organism>
<protein>
    <recommendedName>
        <fullName evidence="2">ubiquitinyl hydrolase 1</fullName>
        <ecNumber evidence="2">3.4.19.12</ecNumber>
    </recommendedName>
</protein>
<feature type="domain" description="DUF3645" evidence="9">
    <location>
        <begin position="2652"/>
        <end position="2684"/>
    </location>
</feature>
<dbReference type="PANTHER" id="PTHR13367">
    <property type="entry name" value="UBIQUITIN THIOESTERASE"/>
    <property type="match status" value="1"/>
</dbReference>
<dbReference type="Pfam" id="PF12340">
    <property type="entry name" value="DUF3638"/>
    <property type="match status" value="1"/>
</dbReference>
<dbReference type="PANTHER" id="PTHR13367:SF33">
    <property type="entry name" value="P-LOOP CONTAINING NUCLEOSIDE TRIPHOSPHATE HYDROLASE PROTEIN"/>
    <property type="match status" value="1"/>
</dbReference>
<dbReference type="EC" id="3.4.19.12" evidence="2"/>
<sequence>MGYDPYDDEYDDHYDVYGDDYSDSELDSESDRHQYRQSRATVWRASESEQRGRREVQRPSRNEAPRRVTIPPQNKAALAALPLLPHLFCLQEGPPTSYSDEDRSQHYMVFDILRSLCGSDPDTAKLLPADMSLVSPGIEASVIRDTILSPGLVPLWLPKHNSLLCFHCVEEALFLYCFDLLPPTQPTRGHASRTTTVGGHKGAAVSTEVRDPRRVLRLDPSTITLPFCEQLVLLRDKWEPVTFSTKAGMALPETRAVPSGYMIHDWLLGTMDPSLVKDVTADHPVTWHPLDPRSMYPPSQIKWASAAYLAVSKLIRLQIQLGGHTGSVGEALHQAVLLRLRCHLLRQALPVMAEDEKRLCSTQASLLALQTPYILREIVASTKKLEGVPGVSGCVAQFVADTVTTAKSVYLAYNSTAMARWAKYTDGCCVPSHVPEDSSVFLPPRLMAGACMHPLSEVGKYVTAASAVFGQVNRRTKDPSPPRPEGTSGMQASARLHMVFQLLSQLSSRDLNNRILSEKATVEMISKLAKLGGQDKYDWDFSTRQSRVVLMQFGVLREAHRIAVAFDKHSGHNLLGSVSLPLDLSILEGLVLGSREEADLLHGIEQYFGGYSSQEGSVLGAGKNDLPALWSGKDPAIQEEIKGRWDKWEAEREEKLEELDTQRALYKDLMAQSREVRCICEEERQKAKASRLAMTYLRKVMQRRNLTEAEQAEYDEGYYVKKSCEHCPLVSRAKGLSVDRLEEPLPRTKHTQDAIVFYQCMPPVFAAFFEFYLHLVSVFCKEADTVDSDSRWCWERGNGCSGLSLGGCSKQISKSHYREGYIHQCPTNDTFFTPCARVGLEFYTTSKRYQLPLVGAEWELPHTMVTADTSDSRYKGTEEYVTGTGHTQNKVIADQRHCTQLPLSEYIQFGTVRSCGGYLQVRSLLAAVSGNTLRFQHDAVACLARSINQAGPCASGGVERDWRDYWLDPDNVSNAVECCVTFVDSLGENWDHHIALDTVIALARSMDIGGRREAMRLVMARVWKCASEWLLSLLRCHRDTLADTSRRHDVTGLEKAITRVSCYAIQCYRHVEATPSSVIQYLRAVTARRDHESDTRYHSGRYRSSDSGHHYEQEADYALAVLTPDILKQINETPSLLSQFLAVHCPGMAPDSDAVWDAYEPKDDEAPACVFWCRSALGVLSVDVLRGTVLLNGRTLSSLPYQITESDAFVTLFGGTSGQGKRLAVAYSEQERAYVTVKPVGDFIYSFHTANDVRGRDWYHQCGYLRRDSSVYITRVGGDGTRWLYVPSGNLNHELPDFMQTQFRHWYTGPEFNPVVDLWSDAPTRRLAFNPIHSKELECIAAPSKFSALSEVVEQGWIITRDDGQRVICPGEPVAEAMHEVVSCLDDVKHVLLTVEKEGGDAIISLVRLNVQFRVDANTCCVTSVEYPDLHIPSSPVPLGTLLGLESMLVLVDGTGAPKRVLVPHGQLQTCSASHSRSEPAALHHSVHIPVSADSRYDSPSSLFVYAVRSDLKCLESTSVEGDLYLAWLHAVTASTLPDPLTGCPGAEMAMVHLRRGWTNVPYTAPMHRVLEGIVQAASGKEFFPPGKNLYLKVQNGVLGASRGFDDALILLVEALFRQSTQLEALHPAVDQTQKTRHNKPGQILPDLALALRKADVLRRQVAGTLPLTMHLSAHELELIGGWGQISTLIQPGDTHPGAAAAVALSHSFWTHTLPPGGISSMFRARHPKHPDTELRVPIMSISRTALLEGEAAAGSSGSSSHYSSFYYSSRRPAKLSGDMFAAQVLLALSQCLKENPLRDGSDLSRYHLALSQVCFKLHDVSGISVVCGMLLGGLAPLQGPSTTSPLPRLPDWYKDTFDCPTVTLQLPGVNDSSGCISRARVYGFEVSRELSSLSKKNRFYYRSEITPEEKLMNELVAQRKSVIDTVCRKASDELESLCKALIPYVKSSDMYWIQHPSTVFAEFNANPGAAPHELLPSIIGDAIKRIAAAQFSQDCVGSHYSETPTSIGLPPEKARELDKAFKEALESVGPQFKAGVARMVATCRDRIDNGTFKAVLHHEVLRQFIQQSVALASSFARSTGVTQTVAKPWYPSTPLRIPTLSLSPGELTLSATLTTLVQNTCDTAVFSDFDAVFDQCIRPATSSAEHTPKPFPLPTDDPLVSQPVGQALMASLKASWEKAQEPDTDTWTLIDRSDARRLLEGLCAETTIRREALWNAVHTNMTAWLGIPTPDGKGDSPWSVFGGVHPAQAAAYLLTRMTKNEPLRRLLSVFYTACTYEQKAHACLRELDSLGDQCDTHTLRRSASRIRIRHTGEWSPLAHPETLLFEAERQIIVRPEQHATVEVMLSHAEAGKVGDIFQMANGFGKSSVLTPLLCARLARQGTMPRVTVLSSLFDNNSASLRHWLGGLLGMRLLAFPCHRTTPMTSDLADTMLSQLKAGRESGAVLLTVPEHWLSLLLKSRETDISGDATLAPKLCAVTEYMDTHCLTVLDESDELLSPRFELVYSMGKQGHVDGDIRRWTAIGDVLFAVNLAGQELQIKYPGTFTHVAGEGSKVAGGWRGLRVTAKHEEAQDELEQRVLQIVLEQPLMRDVVGHYGSDTVEAFVSGADVAFASDHPSSPVLPTLLTLRGMLHHSILHSVLCKRWGVQYGLDLSRRMMAVPYRAKDTPSDRADYSHPDVALALTYLSYFYTGLNLPQFREVLGYVLAGDAKAARWRRIIAHADSHTGDVCVPESMRAVECINLKDSALISSLHRALRYNMQAIRYYLVHHAFKRESKQFPSRLQSSSWDMAATQCIGFSGTNDSAVILPAGVRQRELDPLVHTNGTILSYLTHRDNKYAALKVPEVGREILRQTVELGCTVLIDAGAQMIDLDNDDVAREWLALSDASAEAVVYFSEESNGLTVLTRQGVQMRLKSSPYALNLSRCLCYYDDFHSRGTDLPGLPKSGIRAVLTLGPSLKKEKLVQSAMRLRQLSRGQSVTYLAPPEVHAELGDLSGGTGITPTHVVMWSIHNTVRHLHQSMVLWAGQAISYGHNTAVQVVARSTPSAKTEWLVRETSSLASLYLPSRTTMSGSVHVANRVSAARAYITHALPASAASLFGEVTDEVVQRSATYLADVHVYAAAFDDEQERELEREQEQEEEREREVQPLTLRPHIPTRLSSSLKLFAYGRDAEGMLDLSAALAHTSLSLSAPQFEDRLFCTPYFTEVVLMGLVSHCQLDSFARPPMYALTSKHGVLVVSPWEASRLIKKGHLKTGHCRLVMLHPRPSRDHRFYVSEGHLPRAQGITWQIESLAVAAQLSLFAGSVYCASDAELNHWREFLASCLSSGDGPAFARKLVFLRDTGVSLEHSDLQSILLRAEWDT</sequence>
<keyword evidence="11" id="KW-1185">Reference proteome</keyword>
<evidence type="ECO:0000313" key="11">
    <source>
        <dbReference type="Proteomes" id="UP000265618"/>
    </source>
</evidence>
<evidence type="ECO:0000256" key="3">
    <source>
        <dbReference type="ARBA" id="ARBA00022670"/>
    </source>
</evidence>
<evidence type="ECO:0000256" key="1">
    <source>
        <dbReference type="ARBA" id="ARBA00000707"/>
    </source>
</evidence>
<evidence type="ECO:0000256" key="7">
    <source>
        <dbReference type="SAM" id="MobiDB-lite"/>
    </source>
</evidence>
<dbReference type="InterPro" id="IPR022099">
    <property type="entry name" value="DUF3638"/>
</dbReference>
<name>A0A391NLV1_9EUKA</name>
<evidence type="ECO:0000256" key="5">
    <source>
        <dbReference type="ARBA" id="ARBA00022801"/>
    </source>
</evidence>
<evidence type="ECO:0000259" key="9">
    <source>
        <dbReference type="Pfam" id="PF12359"/>
    </source>
</evidence>
<feature type="compositionally biased region" description="Basic and acidic residues" evidence="7">
    <location>
        <begin position="46"/>
        <end position="66"/>
    </location>
</feature>
<feature type="compositionally biased region" description="Acidic residues" evidence="7">
    <location>
        <begin position="1"/>
        <end position="28"/>
    </location>
</feature>
<reference evidence="10 11" key="1">
    <citation type="journal article" date="2018" name="PLoS ONE">
        <title>The draft genome of Kipferlia bialata reveals reductive genome evolution in fornicate parasites.</title>
        <authorList>
            <person name="Tanifuji G."/>
            <person name="Takabayashi S."/>
            <person name="Kume K."/>
            <person name="Takagi M."/>
            <person name="Nakayama T."/>
            <person name="Kamikawa R."/>
            <person name="Inagaki Y."/>
            <person name="Hashimoto T."/>
        </authorList>
    </citation>
    <scope>NUCLEOTIDE SEQUENCE [LARGE SCALE GENOMIC DNA]</scope>
    <source>
        <strain evidence="10">NY0173</strain>
    </source>
</reference>
<dbReference type="GO" id="GO:0006508">
    <property type="term" value="P:proteolysis"/>
    <property type="evidence" value="ECO:0007669"/>
    <property type="project" value="UniProtKB-KW"/>
</dbReference>
<feature type="domain" description="DUF3638" evidence="8">
    <location>
        <begin position="2314"/>
        <end position="2532"/>
    </location>
</feature>
<dbReference type="Pfam" id="PF12359">
    <property type="entry name" value="DUF3645"/>
    <property type="match status" value="1"/>
</dbReference>
<keyword evidence="4" id="KW-0833">Ubl conjugation pathway</keyword>
<evidence type="ECO:0000256" key="6">
    <source>
        <dbReference type="ARBA" id="ARBA00022807"/>
    </source>
</evidence>
<dbReference type="InterPro" id="IPR022105">
    <property type="entry name" value="DUF3645"/>
</dbReference>
<dbReference type="OrthoDB" id="3182339at2759"/>
<evidence type="ECO:0000259" key="8">
    <source>
        <dbReference type="Pfam" id="PF12340"/>
    </source>
</evidence>
<proteinExistence type="predicted"/>
<keyword evidence="6" id="KW-0788">Thiol protease</keyword>
<dbReference type="GO" id="GO:0004843">
    <property type="term" value="F:cysteine-type deubiquitinase activity"/>
    <property type="evidence" value="ECO:0007669"/>
    <property type="project" value="UniProtKB-EC"/>
</dbReference>